<feature type="region of interest" description="Disordered" evidence="1">
    <location>
        <begin position="1"/>
        <end position="59"/>
    </location>
</feature>
<evidence type="ECO:0000256" key="1">
    <source>
        <dbReference type="SAM" id="MobiDB-lite"/>
    </source>
</evidence>
<feature type="compositionally biased region" description="Basic and acidic residues" evidence="1">
    <location>
        <begin position="95"/>
        <end position="118"/>
    </location>
</feature>
<feature type="compositionally biased region" description="Gly residues" evidence="1">
    <location>
        <begin position="21"/>
        <end position="31"/>
    </location>
</feature>
<dbReference type="PANTHER" id="PTHR45023:SF4">
    <property type="entry name" value="GLYCINE-RICH PROTEIN-RELATED"/>
    <property type="match status" value="1"/>
</dbReference>
<feature type="region of interest" description="Disordered" evidence="1">
    <location>
        <begin position="83"/>
        <end position="131"/>
    </location>
</feature>
<gene>
    <name evidence="2" type="ORF">AAHA92_03227</name>
</gene>
<organism evidence="2 3">
    <name type="scientific">Salvia divinorum</name>
    <name type="common">Maria pastora</name>
    <name type="synonym">Diviner's sage</name>
    <dbReference type="NCBI Taxonomy" id="28513"/>
    <lineage>
        <taxon>Eukaryota</taxon>
        <taxon>Viridiplantae</taxon>
        <taxon>Streptophyta</taxon>
        <taxon>Embryophyta</taxon>
        <taxon>Tracheophyta</taxon>
        <taxon>Spermatophyta</taxon>
        <taxon>Magnoliopsida</taxon>
        <taxon>eudicotyledons</taxon>
        <taxon>Gunneridae</taxon>
        <taxon>Pentapetalae</taxon>
        <taxon>asterids</taxon>
        <taxon>lamiids</taxon>
        <taxon>Lamiales</taxon>
        <taxon>Lamiaceae</taxon>
        <taxon>Nepetoideae</taxon>
        <taxon>Mentheae</taxon>
        <taxon>Salviinae</taxon>
        <taxon>Salvia</taxon>
        <taxon>Salvia subgen. Calosphace</taxon>
    </lineage>
</organism>
<proteinExistence type="predicted"/>
<name>A0ABD1IH82_SALDI</name>
<feature type="compositionally biased region" description="Polar residues" evidence="1">
    <location>
        <begin position="1"/>
        <end position="16"/>
    </location>
</feature>
<dbReference type="AlphaFoldDB" id="A0ABD1IH82"/>
<accession>A0ABD1IH82</accession>
<keyword evidence="3" id="KW-1185">Reference proteome</keyword>
<dbReference type="PANTHER" id="PTHR45023">
    <property type="match status" value="1"/>
</dbReference>
<reference evidence="2 3" key="1">
    <citation type="submission" date="2024-06" db="EMBL/GenBank/DDBJ databases">
        <title>A chromosome level genome sequence of Diviner's sage (Salvia divinorum).</title>
        <authorList>
            <person name="Ford S.A."/>
            <person name="Ro D.-K."/>
            <person name="Ness R.W."/>
            <person name="Phillips M.A."/>
        </authorList>
    </citation>
    <scope>NUCLEOTIDE SEQUENCE [LARGE SCALE GENOMIC DNA]</scope>
    <source>
        <strain evidence="2">SAF-2024a</strain>
        <tissue evidence="2">Leaf</tissue>
    </source>
</reference>
<dbReference type="Proteomes" id="UP001567538">
    <property type="component" value="Unassembled WGS sequence"/>
</dbReference>
<dbReference type="EMBL" id="JBEAFC010000002">
    <property type="protein sequence ID" value="KAL1567785.1"/>
    <property type="molecule type" value="Genomic_DNA"/>
</dbReference>
<evidence type="ECO:0000313" key="3">
    <source>
        <dbReference type="Proteomes" id="UP001567538"/>
    </source>
</evidence>
<evidence type="ECO:0000313" key="2">
    <source>
        <dbReference type="EMBL" id="KAL1567785.1"/>
    </source>
</evidence>
<comment type="caution">
    <text evidence="2">The sequence shown here is derived from an EMBL/GenBank/DDBJ whole genome shotgun (WGS) entry which is preliminary data.</text>
</comment>
<protein>
    <submittedName>
        <fullName evidence="2">Translation initiation factor IF-2-like</fullName>
    </submittedName>
</protein>
<sequence>MNNDSDSPGTGESQYNPRGLPAGGFPPGGLPAGYQIPVPGGYYSFTPVNPSLHDGDNVYRPSLEGISFPVGDAVPEETPNLENETFSLSDLEISPYREDPPAKERGRGRGSRREKGKEAAGSSSQAEGRSKRVNYSVAESVAICRCWIDVSEDAVVSNMQSARGFWHRVAERYDRIRPAGTKAHNADQVRKYFERVKADVVRFMGIYENNLRTQAVARVTKT</sequence>